<evidence type="ECO:0000313" key="5">
    <source>
        <dbReference type="EMBL" id="SVB09290.1"/>
    </source>
</evidence>
<comment type="similarity">
    <text evidence="2">Belongs to the ACC deaminase/D-cysteine desulfhydrase family.</text>
</comment>
<reference evidence="5" key="1">
    <citation type="submission" date="2018-05" db="EMBL/GenBank/DDBJ databases">
        <authorList>
            <person name="Lanie J.A."/>
            <person name="Ng W.-L."/>
            <person name="Kazmierczak K.M."/>
            <person name="Andrzejewski T.M."/>
            <person name="Davidsen T.M."/>
            <person name="Wayne K.J."/>
            <person name="Tettelin H."/>
            <person name="Glass J.I."/>
            <person name="Rusch D."/>
            <person name="Podicherti R."/>
            <person name="Tsui H.-C.T."/>
            <person name="Winkler M.E."/>
        </authorList>
    </citation>
    <scope>NUCLEOTIDE SEQUENCE</scope>
</reference>
<dbReference type="InterPro" id="IPR036052">
    <property type="entry name" value="TrpB-like_PALP_sf"/>
</dbReference>
<feature type="domain" description="Tryptophan synthase beta chain-like PALP" evidence="4">
    <location>
        <begin position="12"/>
        <end position="171"/>
    </location>
</feature>
<evidence type="ECO:0000259" key="4">
    <source>
        <dbReference type="Pfam" id="PF00291"/>
    </source>
</evidence>
<accession>A0A382B637</accession>
<proteinExistence type="inferred from homology"/>
<evidence type="ECO:0000256" key="1">
    <source>
        <dbReference type="ARBA" id="ARBA00001933"/>
    </source>
</evidence>
<organism evidence="5">
    <name type="scientific">marine metagenome</name>
    <dbReference type="NCBI Taxonomy" id="408172"/>
    <lineage>
        <taxon>unclassified sequences</taxon>
        <taxon>metagenomes</taxon>
        <taxon>ecological metagenomes</taxon>
    </lineage>
</organism>
<dbReference type="Gene3D" id="3.40.50.1100">
    <property type="match status" value="2"/>
</dbReference>
<evidence type="ECO:0000256" key="3">
    <source>
        <dbReference type="ARBA" id="ARBA00022898"/>
    </source>
</evidence>
<dbReference type="PIRSF" id="PIRSF006278">
    <property type="entry name" value="ACCD_DCysDesulf"/>
    <property type="match status" value="1"/>
</dbReference>
<dbReference type="GO" id="GO:0016846">
    <property type="term" value="F:carbon-sulfur lyase activity"/>
    <property type="evidence" value="ECO:0007669"/>
    <property type="project" value="UniProtKB-ARBA"/>
</dbReference>
<dbReference type="InterPro" id="IPR001926">
    <property type="entry name" value="TrpB-like_PALP"/>
</dbReference>
<name>A0A382B637_9ZZZZ</name>
<evidence type="ECO:0000256" key="2">
    <source>
        <dbReference type="ARBA" id="ARBA00008639"/>
    </source>
</evidence>
<protein>
    <recommendedName>
        <fullName evidence="4">Tryptophan synthase beta chain-like PALP domain-containing protein</fullName>
    </recommendedName>
</protein>
<dbReference type="AlphaFoldDB" id="A0A382B637"/>
<dbReference type="SUPFAM" id="SSF53686">
    <property type="entry name" value="Tryptophan synthase beta subunit-like PLP-dependent enzymes"/>
    <property type="match status" value="1"/>
</dbReference>
<sequence length="263" mass="29926">MFEKYIDDIQSKHNNGVITAGSVHSPQSANIAKVAEFHKVKCITCVGGTKPENLDNHHMMRLTKHYGCEIKIVAGHGMSNVIHARERELAKENGYMVIEQGELLEKNPSEMFYATADQVENIPDELDNLVVASGVGIQLMGILLGLKKFNKKVKRIHSICVGPTREKHMKRYENELLKSQDGMVWDKPESLNLNEFTMLAHKSPYGKGHDYMVNNSYIDDIYEGKAYQWMLENVDTANEKTLFWCVGKRPRPEDVDYIIENGL</sequence>
<keyword evidence="3" id="KW-0663">Pyridoxal phosphate</keyword>
<comment type="cofactor">
    <cofactor evidence="1">
        <name>pyridoxal 5'-phosphate</name>
        <dbReference type="ChEBI" id="CHEBI:597326"/>
    </cofactor>
</comment>
<gene>
    <name evidence="5" type="ORF">METZ01_LOCUS162144</name>
</gene>
<dbReference type="EMBL" id="UINC01028391">
    <property type="protein sequence ID" value="SVB09290.1"/>
    <property type="molecule type" value="Genomic_DNA"/>
</dbReference>
<dbReference type="Pfam" id="PF00291">
    <property type="entry name" value="PALP"/>
    <property type="match status" value="1"/>
</dbReference>
<dbReference type="InterPro" id="IPR027278">
    <property type="entry name" value="ACCD_DCysDesulf"/>
</dbReference>